<dbReference type="InterPro" id="IPR015942">
    <property type="entry name" value="Asp/Glu/hydantoin_racemase"/>
</dbReference>
<proteinExistence type="inferred from homology"/>
<dbReference type="Pfam" id="PF01177">
    <property type="entry name" value="Asp_Glu_race"/>
    <property type="match status" value="1"/>
</dbReference>
<dbReference type="PANTHER" id="PTHR28047:SF5">
    <property type="entry name" value="PROTEIN DCG1"/>
    <property type="match status" value="1"/>
</dbReference>
<evidence type="ECO:0000313" key="2">
    <source>
        <dbReference type="EMBL" id="MCW8087074.1"/>
    </source>
</evidence>
<gene>
    <name evidence="2" type="ORF">OF850_15685</name>
</gene>
<organism evidence="2 3">
    <name type="scientific">Sabulicella glaciei</name>
    <dbReference type="NCBI Taxonomy" id="2984948"/>
    <lineage>
        <taxon>Bacteria</taxon>
        <taxon>Pseudomonadati</taxon>
        <taxon>Pseudomonadota</taxon>
        <taxon>Alphaproteobacteria</taxon>
        <taxon>Acetobacterales</taxon>
        <taxon>Acetobacteraceae</taxon>
        <taxon>Sabulicella</taxon>
    </lineage>
</organism>
<dbReference type="Proteomes" id="UP001526430">
    <property type="component" value="Unassembled WGS sequence"/>
</dbReference>
<dbReference type="RefSeq" id="WP_301591220.1">
    <property type="nucleotide sequence ID" value="NZ_JAPFQI010000013.1"/>
</dbReference>
<accession>A0ABT3NY32</accession>
<evidence type="ECO:0000313" key="3">
    <source>
        <dbReference type="Proteomes" id="UP001526430"/>
    </source>
</evidence>
<dbReference type="PANTHER" id="PTHR28047">
    <property type="entry name" value="PROTEIN DCG1"/>
    <property type="match status" value="1"/>
</dbReference>
<reference evidence="2 3" key="1">
    <citation type="submission" date="2022-10" db="EMBL/GenBank/DDBJ databases">
        <title>Roseococcus glaciei nov., sp. nov., isolated from glacier.</title>
        <authorList>
            <person name="Liu Q."/>
            <person name="Xin Y.-H."/>
        </authorList>
    </citation>
    <scope>NUCLEOTIDE SEQUENCE [LARGE SCALE GENOMIC DNA]</scope>
    <source>
        <strain evidence="2 3">MDT2-1-1</strain>
    </source>
</reference>
<comment type="caution">
    <text evidence="2">The sequence shown here is derived from an EMBL/GenBank/DDBJ whole genome shotgun (WGS) entry which is preliminary data.</text>
</comment>
<protein>
    <submittedName>
        <fullName evidence="2">Aspartate/glutamate racemase family protein</fullName>
    </submittedName>
</protein>
<dbReference type="InterPro" id="IPR052186">
    <property type="entry name" value="Hydantoin_racemase-like"/>
</dbReference>
<dbReference type="InterPro" id="IPR053714">
    <property type="entry name" value="Iso_Racemase_Enz_sf"/>
</dbReference>
<sequence length="239" mass="24231">MKLLLLNGNTDPAITERLAGAARALCPHEVVPATVRFGARYIATRAAAAIAAHAVLDTLAERVGRGNGEGFDAAIIACFGDPGLEAAREALPIPVLGLADSSISAALRVAPTVSLLTGGEAWVPMLREFALLRGHGPDRVRVAAVPPTGDMIAREPDRALALLAEVAQEEAAAGAGCLVLGGAGLVGLAPRLRPLVPVPVLDCLEATLEDLPGARPGTAPMQPAPSVGLSAPLSRILAG</sequence>
<keyword evidence="3" id="KW-1185">Reference proteome</keyword>
<dbReference type="EMBL" id="JAPFQI010000013">
    <property type="protein sequence ID" value="MCW8087074.1"/>
    <property type="molecule type" value="Genomic_DNA"/>
</dbReference>
<evidence type="ECO:0000256" key="1">
    <source>
        <dbReference type="ARBA" id="ARBA00038414"/>
    </source>
</evidence>
<name>A0ABT3NY32_9PROT</name>
<dbReference type="Gene3D" id="3.40.50.12500">
    <property type="match status" value="1"/>
</dbReference>
<comment type="similarity">
    <text evidence="1">Belongs to the HyuE racemase family.</text>
</comment>